<dbReference type="InterPro" id="IPR015943">
    <property type="entry name" value="WD40/YVTN_repeat-like_dom_sf"/>
</dbReference>
<feature type="region of interest" description="Disordered" evidence="1">
    <location>
        <begin position="624"/>
        <end position="646"/>
    </location>
</feature>
<dbReference type="SUPFAM" id="SSF50978">
    <property type="entry name" value="WD40 repeat-like"/>
    <property type="match status" value="1"/>
</dbReference>
<dbReference type="InterPro" id="IPR036322">
    <property type="entry name" value="WD40_repeat_dom_sf"/>
</dbReference>
<name>A0A7G2CKP9_9TRYP</name>
<accession>A0A7G2CKP9</accession>
<feature type="region of interest" description="Disordered" evidence="1">
    <location>
        <begin position="1"/>
        <end position="24"/>
    </location>
</feature>
<dbReference type="VEuPathDB" id="TriTrypDB:ADEAN_000663600"/>
<feature type="compositionally biased region" description="Basic residues" evidence="1">
    <location>
        <begin position="721"/>
        <end position="730"/>
    </location>
</feature>
<dbReference type="EMBL" id="LR877157">
    <property type="protein sequence ID" value="CAD2219143.1"/>
    <property type="molecule type" value="Genomic_DNA"/>
</dbReference>
<evidence type="ECO:0000256" key="1">
    <source>
        <dbReference type="SAM" id="MobiDB-lite"/>
    </source>
</evidence>
<dbReference type="AlphaFoldDB" id="A0A7G2CKP9"/>
<feature type="region of interest" description="Disordered" evidence="1">
    <location>
        <begin position="371"/>
        <end position="394"/>
    </location>
</feature>
<dbReference type="Gene3D" id="2.130.10.10">
    <property type="entry name" value="YVTN repeat-like/Quinoprotein amine dehydrogenase"/>
    <property type="match status" value="1"/>
</dbReference>
<protein>
    <submittedName>
        <fullName evidence="2">Uncharacterized protein</fullName>
    </submittedName>
</protein>
<sequence>MEAKRHINAKQDAGSHRNRGRGFDGELVDNTSGSGVEAAVDATCVNAICQVHNSDVVIVVNKIETVSLTSTETSFPELVDDVSVCRFMLMPDEERLVTVHDTSAKLWNLENGYLLYATDNNLLPSDVSACALLEPLNRQFLLASMTGELKAFSVALGKETIDFSPLLKEANAGGKEILSLNTIAQYRDYNIPYMIVTQADAVYILPVSKEAAVTNVIRLNAIQSVLNESKTTVVSTRLLHCRWLFVSFANATVSLFDITRMTCLLVTFQLPSGGDLEALHVSTFRPPKGETPSRLKKADESNHLLVFGGNSEGMLCIDEAIPNASQEIETDDGMNYTSATKEIFNIIGEWSATLKDSSTWRWIKGKRFLRQGAIPPPTQKDPSSPTRKLLRSKESPTRLNGLLSGVSTATHLYFSPEHLVLFVGTDRGDVKLWDVAGVIKAGGRRAERDRGRMEDASRTVRPTASYPPVLITEWHAHKSGFTAWMGFLHPVTQLPVLMTGGTDRRVFLWSADGVPLGSLSTGRQMDDRSGGKRFGLDPFLPPQEVREEAQWPIFAAYLQQRETKLKVEEPQVARVSAPKDNTVTLSKLDDTVGDAGQTTFFVTETPSRPAQPDQDLLALILSTSGSSSDDSQEDGRGPRLVKSQYSAKITQRKSFANLSRTGATVKEPLPSIENKRAGNFYGFDRKTGLLPNTARATEKKKESENNRSRSTTAARVGEKVKKGKSGKRRTSTSAPPSTSVPRQYQIESLLPRL</sequence>
<evidence type="ECO:0000313" key="3">
    <source>
        <dbReference type="Proteomes" id="UP000515908"/>
    </source>
</evidence>
<feature type="region of interest" description="Disordered" evidence="1">
    <location>
        <begin position="667"/>
        <end position="753"/>
    </location>
</feature>
<reference evidence="2 3" key="1">
    <citation type="submission" date="2020-08" db="EMBL/GenBank/DDBJ databases">
        <authorList>
            <person name="Newling K."/>
            <person name="Davey J."/>
            <person name="Forrester S."/>
        </authorList>
    </citation>
    <scope>NUCLEOTIDE SEQUENCE [LARGE SCALE GENOMIC DNA]</scope>
    <source>
        <strain evidence="3">Crithidia deanei Carvalho (ATCC PRA-265)</strain>
    </source>
</reference>
<evidence type="ECO:0000313" key="2">
    <source>
        <dbReference type="EMBL" id="CAD2219143.1"/>
    </source>
</evidence>
<feature type="compositionally biased region" description="Basic and acidic residues" evidence="1">
    <location>
        <begin position="696"/>
        <end position="707"/>
    </location>
</feature>
<keyword evidence="3" id="KW-1185">Reference proteome</keyword>
<organism evidence="2 3">
    <name type="scientific">Angomonas deanei</name>
    <dbReference type="NCBI Taxonomy" id="59799"/>
    <lineage>
        <taxon>Eukaryota</taxon>
        <taxon>Discoba</taxon>
        <taxon>Euglenozoa</taxon>
        <taxon>Kinetoplastea</taxon>
        <taxon>Metakinetoplastina</taxon>
        <taxon>Trypanosomatida</taxon>
        <taxon>Trypanosomatidae</taxon>
        <taxon>Strigomonadinae</taxon>
        <taxon>Angomonas</taxon>
    </lineage>
</organism>
<proteinExistence type="predicted"/>
<gene>
    <name evidence="2" type="ORF">ADEAN_000663600</name>
</gene>
<dbReference type="Proteomes" id="UP000515908">
    <property type="component" value="Chromosome 13"/>
</dbReference>
<feature type="compositionally biased region" description="Low complexity" evidence="1">
    <location>
        <begin position="731"/>
        <end position="742"/>
    </location>
</feature>